<dbReference type="WBParaSite" id="DME_0000935601-mRNA-1">
    <property type="protein sequence ID" value="DME_0000935601-mRNA-1"/>
    <property type="gene ID" value="DME_0000935601"/>
</dbReference>
<dbReference type="EMBL" id="UYYG01001231">
    <property type="protein sequence ID" value="VDN60666.1"/>
    <property type="molecule type" value="Genomic_DNA"/>
</dbReference>
<sequence length="85" mass="9997">MVTREPPIAKTIHYWKNIWEKQKIHNISAKWLQDLRISHNLPDNQRPAVDIERLKNIKSWVSPCPNMKHDLLAKKANSIHEPLAT</sequence>
<evidence type="ECO:0000313" key="3">
    <source>
        <dbReference type="Proteomes" id="UP000274756"/>
    </source>
</evidence>
<name>A0A0N4UN87_DRAME</name>
<evidence type="ECO:0000313" key="4">
    <source>
        <dbReference type="WBParaSite" id="DME_0000935601-mRNA-1"/>
    </source>
</evidence>
<proteinExistence type="predicted"/>
<dbReference type="STRING" id="318479.A0A0N4UN87"/>
<dbReference type="Proteomes" id="UP000038040">
    <property type="component" value="Unplaced"/>
</dbReference>
<reference evidence="1 3" key="2">
    <citation type="submission" date="2018-11" db="EMBL/GenBank/DDBJ databases">
        <authorList>
            <consortium name="Pathogen Informatics"/>
        </authorList>
    </citation>
    <scope>NUCLEOTIDE SEQUENCE [LARGE SCALE GENOMIC DNA]</scope>
</reference>
<evidence type="ECO:0000313" key="1">
    <source>
        <dbReference type="EMBL" id="VDN60666.1"/>
    </source>
</evidence>
<protein>
    <submittedName>
        <fullName evidence="4">RNA-directed DNA polymerase from mobile element jockey-like</fullName>
    </submittedName>
</protein>
<gene>
    <name evidence="1" type="ORF">DME_LOCUS10639</name>
</gene>
<dbReference type="Proteomes" id="UP000274756">
    <property type="component" value="Unassembled WGS sequence"/>
</dbReference>
<organism evidence="2 4">
    <name type="scientific">Dracunculus medinensis</name>
    <name type="common">Guinea worm</name>
    <dbReference type="NCBI Taxonomy" id="318479"/>
    <lineage>
        <taxon>Eukaryota</taxon>
        <taxon>Metazoa</taxon>
        <taxon>Ecdysozoa</taxon>
        <taxon>Nematoda</taxon>
        <taxon>Chromadorea</taxon>
        <taxon>Rhabditida</taxon>
        <taxon>Spirurina</taxon>
        <taxon>Dracunculoidea</taxon>
        <taxon>Dracunculidae</taxon>
        <taxon>Dracunculus</taxon>
    </lineage>
</organism>
<evidence type="ECO:0000313" key="2">
    <source>
        <dbReference type="Proteomes" id="UP000038040"/>
    </source>
</evidence>
<reference evidence="4" key="1">
    <citation type="submission" date="2017-02" db="UniProtKB">
        <authorList>
            <consortium name="WormBaseParasite"/>
        </authorList>
    </citation>
    <scope>IDENTIFICATION</scope>
</reference>
<dbReference type="AlphaFoldDB" id="A0A0N4UN87"/>
<accession>A0A0N4UN87</accession>
<keyword evidence="3" id="KW-1185">Reference proteome</keyword>